<evidence type="ECO:0000259" key="3">
    <source>
        <dbReference type="Pfam" id="PF00431"/>
    </source>
</evidence>
<keyword evidence="5" id="KW-1185">Reference proteome</keyword>
<feature type="domain" description="CUB" evidence="3">
    <location>
        <begin position="31"/>
        <end position="73"/>
    </location>
</feature>
<dbReference type="InterPro" id="IPR035914">
    <property type="entry name" value="Sperma_CUB_dom_sf"/>
</dbReference>
<keyword evidence="2" id="KW-0732">Signal</keyword>
<dbReference type="SUPFAM" id="SSF49854">
    <property type="entry name" value="Spermadhesin, CUB domain"/>
    <property type="match status" value="1"/>
</dbReference>
<evidence type="ECO:0000256" key="2">
    <source>
        <dbReference type="SAM" id="SignalP"/>
    </source>
</evidence>
<evidence type="ECO:0000313" key="4">
    <source>
        <dbReference type="EMBL" id="KAF7255214.1"/>
    </source>
</evidence>
<dbReference type="Pfam" id="PF00431">
    <property type="entry name" value="CUB"/>
    <property type="match status" value="1"/>
</dbReference>
<feature type="signal peptide" evidence="2">
    <location>
        <begin position="1"/>
        <end position="23"/>
    </location>
</feature>
<organism evidence="4 5">
    <name type="scientific">Paragonimus skrjabini miyazakii</name>
    <dbReference type="NCBI Taxonomy" id="59628"/>
    <lineage>
        <taxon>Eukaryota</taxon>
        <taxon>Metazoa</taxon>
        <taxon>Spiralia</taxon>
        <taxon>Lophotrochozoa</taxon>
        <taxon>Platyhelminthes</taxon>
        <taxon>Trematoda</taxon>
        <taxon>Digenea</taxon>
        <taxon>Plagiorchiida</taxon>
        <taxon>Troglotremata</taxon>
        <taxon>Troglotrematidae</taxon>
        <taxon>Paragonimus</taxon>
    </lineage>
</organism>
<reference evidence="4" key="1">
    <citation type="submission" date="2019-07" db="EMBL/GenBank/DDBJ databases">
        <title>Annotation for the trematode Paragonimus miyazaki's.</title>
        <authorList>
            <person name="Choi Y.-J."/>
        </authorList>
    </citation>
    <scope>NUCLEOTIDE SEQUENCE</scope>
    <source>
        <strain evidence="4">Japan</strain>
    </source>
</reference>
<name>A0A8S9YK79_9TREM</name>
<comment type="caution">
    <text evidence="4">The sequence shown here is derived from an EMBL/GenBank/DDBJ whole genome shotgun (WGS) entry which is preliminary data.</text>
</comment>
<proteinExistence type="predicted"/>
<gene>
    <name evidence="4" type="ORF">EG68_08239</name>
</gene>
<dbReference type="OrthoDB" id="6380398at2759"/>
<keyword evidence="1" id="KW-1015">Disulfide bond</keyword>
<dbReference type="Proteomes" id="UP000822476">
    <property type="component" value="Unassembled WGS sequence"/>
</dbReference>
<evidence type="ECO:0000256" key="1">
    <source>
        <dbReference type="ARBA" id="ARBA00023157"/>
    </source>
</evidence>
<dbReference type="InterPro" id="IPR000859">
    <property type="entry name" value="CUB_dom"/>
</dbReference>
<protein>
    <recommendedName>
        <fullName evidence="3">CUB domain-containing protein</fullName>
    </recommendedName>
</protein>
<dbReference type="EMBL" id="JTDE01004191">
    <property type="protein sequence ID" value="KAF7255214.1"/>
    <property type="molecule type" value="Genomic_DNA"/>
</dbReference>
<dbReference type="AlphaFoldDB" id="A0A8S9YK79"/>
<sequence>MCRNWFTDLLLLTLAVGTKFLLAQSNSHLIVNQNSGIFTSPNYPAVYPSRSFELWQITVAASQRISLTIDPLLVSSI</sequence>
<accession>A0A8S9YK79</accession>
<feature type="chain" id="PRO_5035825472" description="CUB domain-containing protein" evidence="2">
    <location>
        <begin position="24"/>
        <end position="77"/>
    </location>
</feature>
<dbReference type="Gene3D" id="2.60.120.290">
    <property type="entry name" value="Spermadhesin, CUB domain"/>
    <property type="match status" value="1"/>
</dbReference>
<evidence type="ECO:0000313" key="5">
    <source>
        <dbReference type="Proteomes" id="UP000822476"/>
    </source>
</evidence>